<dbReference type="Proteomes" id="UP000241587">
    <property type="component" value="Unassembled WGS sequence"/>
</dbReference>
<evidence type="ECO:0000313" key="3">
    <source>
        <dbReference type="Proteomes" id="UP000241587"/>
    </source>
</evidence>
<dbReference type="EMBL" id="PVEM01000003">
    <property type="protein sequence ID" value="PTD10006.1"/>
    <property type="molecule type" value="Genomic_DNA"/>
</dbReference>
<dbReference type="OrthoDB" id="10301630at2759"/>
<keyword evidence="3" id="KW-1185">Reference proteome</keyword>
<dbReference type="AlphaFoldDB" id="A0A2T4H2J0"/>
<organism evidence="2 3">
    <name type="scientific">Fusarium culmorum</name>
    <dbReference type="NCBI Taxonomy" id="5516"/>
    <lineage>
        <taxon>Eukaryota</taxon>
        <taxon>Fungi</taxon>
        <taxon>Dikarya</taxon>
        <taxon>Ascomycota</taxon>
        <taxon>Pezizomycotina</taxon>
        <taxon>Sordariomycetes</taxon>
        <taxon>Hypocreomycetidae</taxon>
        <taxon>Hypocreales</taxon>
        <taxon>Nectriaceae</taxon>
        <taxon>Fusarium</taxon>
    </lineage>
</organism>
<protein>
    <submittedName>
        <fullName evidence="2">Uncharacterized protein</fullName>
    </submittedName>
</protein>
<accession>A0A2T4H2J0</accession>
<proteinExistence type="predicted"/>
<evidence type="ECO:0000313" key="2">
    <source>
        <dbReference type="EMBL" id="PTD10006.1"/>
    </source>
</evidence>
<sequence>MIPTASTVQPQGWPYSCSADNTSKEYKGGLDTGGNSNEHAELKRKQRFGSQQMEDRHFPLYSTRKHHLDAHIFETGDDKTFWKTRVSLLSSSRINQSRMDAAAISSYQFISC</sequence>
<feature type="region of interest" description="Disordered" evidence="1">
    <location>
        <begin position="24"/>
        <end position="54"/>
    </location>
</feature>
<evidence type="ECO:0000256" key="1">
    <source>
        <dbReference type="SAM" id="MobiDB-lite"/>
    </source>
</evidence>
<dbReference type="OMA" id="RINQSRM"/>
<comment type="caution">
    <text evidence="2">The sequence shown here is derived from an EMBL/GenBank/DDBJ whole genome shotgun (WGS) entry which is preliminary data.</text>
</comment>
<gene>
    <name evidence="2" type="ORF">FCULG_00008294</name>
</gene>
<reference evidence="2 3" key="1">
    <citation type="submission" date="2018-02" db="EMBL/GenBank/DDBJ databases">
        <title>Fusarium culmorum secondary metabolites in fungal-bacterial-plant interactions.</title>
        <authorList>
            <person name="Schmidt R."/>
        </authorList>
    </citation>
    <scope>NUCLEOTIDE SEQUENCE [LARGE SCALE GENOMIC DNA]</scope>
    <source>
        <strain evidence="2 3">PV</strain>
    </source>
</reference>
<name>A0A2T4H2J0_FUSCU</name>